<sequence>MESDTSEFCYEAKGVSKQLKTFSQRFQRVDKNRKQYVKIHVNQPIILDIVISQRLLILWYLLNKYTGIFDITYTERQSFWISQRHQNRFLAVPG</sequence>
<organism evidence="1 2">
    <name type="scientific">Funneliformis caledonium</name>
    <dbReference type="NCBI Taxonomy" id="1117310"/>
    <lineage>
        <taxon>Eukaryota</taxon>
        <taxon>Fungi</taxon>
        <taxon>Fungi incertae sedis</taxon>
        <taxon>Mucoromycota</taxon>
        <taxon>Glomeromycotina</taxon>
        <taxon>Glomeromycetes</taxon>
        <taxon>Glomerales</taxon>
        <taxon>Glomeraceae</taxon>
        <taxon>Funneliformis</taxon>
    </lineage>
</organism>
<evidence type="ECO:0000313" key="1">
    <source>
        <dbReference type="EMBL" id="CAG8768618.1"/>
    </source>
</evidence>
<proteinExistence type="predicted"/>
<keyword evidence="2" id="KW-1185">Reference proteome</keyword>
<comment type="caution">
    <text evidence="1">The sequence shown here is derived from an EMBL/GenBank/DDBJ whole genome shotgun (WGS) entry which is preliminary data.</text>
</comment>
<name>A0A9N9J8E8_9GLOM</name>
<gene>
    <name evidence="1" type="ORF">FCALED_LOCUS17388</name>
</gene>
<reference evidence="1" key="1">
    <citation type="submission" date="2021-06" db="EMBL/GenBank/DDBJ databases">
        <authorList>
            <person name="Kallberg Y."/>
            <person name="Tangrot J."/>
            <person name="Rosling A."/>
        </authorList>
    </citation>
    <scope>NUCLEOTIDE SEQUENCE</scope>
    <source>
        <strain evidence="1">UK204</strain>
    </source>
</reference>
<dbReference type="Proteomes" id="UP000789570">
    <property type="component" value="Unassembled WGS sequence"/>
</dbReference>
<feature type="non-terminal residue" evidence="1">
    <location>
        <position position="1"/>
    </location>
</feature>
<accession>A0A9N9J8E8</accession>
<evidence type="ECO:0000313" key="2">
    <source>
        <dbReference type="Proteomes" id="UP000789570"/>
    </source>
</evidence>
<dbReference type="EMBL" id="CAJVPQ010026352">
    <property type="protein sequence ID" value="CAG8768618.1"/>
    <property type="molecule type" value="Genomic_DNA"/>
</dbReference>
<protein>
    <submittedName>
        <fullName evidence="1">1821_t:CDS:1</fullName>
    </submittedName>
</protein>
<dbReference type="AlphaFoldDB" id="A0A9N9J8E8"/>